<comment type="subcellular location">
    <subcellularLocation>
        <location evidence="1">Cell membrane</location>
        <topology evidence="1">Multi-pass membrane protein</topology>
    </subcellularLocation>
</comment>
<dbReference type="InterPro" id="IPR000644">
    <property type="entry name" value="CBS_dom"/>
</dbReference>
<dbReference type="Pfam" id="PF00571">
    <property type="entry name" value="CBS"/>
    <property type="match status" value="1"/>
</dbReference>
<feature type="transmembrane region" description="Helical" evidence="11">
    <location>
        <begin position="124"/>
        <end position="146"/>
    </location>
</feature>
<evidence type="ECO:0000313" key="15">
    <source>
        <dbReference type="Proteomes" id="UP000055136"/>
    </source>
</evidence>
<dbReference type="Pfam" id="PF03471">
    <property type="entry name" value="CorC_HlyC"/>
    <property type="match status" value="1"/>
</dbReference>
<evidence type="ECO:0000256" key="2">
    <source>
        <dbReference type="ARBA" id="ARBA00006337"/>
    </source>
</evidence>
<dbReference type="InterPro" id="IPR016169">
    <property type="entry name" value="FAD-bd_PCMH_sub2"/>
</dbReference>
<dbReference type="FunFam" id="3.30.465.10:FF:000010">
    <property type="entry name" value="DUF21 domain-containing protein"/>
    <property type="match status" value="1"/>
</dbReference>
<dbReference type="GO" id="GO:0050660">
    <property type="term" value="F:flavin adenine dinucleotide binding"/>
    <property type="evidence" value="ECO:0007669"/>
    <property type="project" value="InterPro"/>
</dbReference>
<evidence type="ECO:0000256" key="1">
    <source>
        <dbReference type="ARBA" id="ARBA00004651"/>
    </source>
</evidence>
<dbReference type="STRING" id="1748243.Tel_05325"/>
<keyword evidence="4 10" id="KW-0812">Transmembrane</keyword>
<evidence type="ECO:0000256" key="8">
    <source>
        <dbReference type="ARBA" id="ARBA00023136"/>
    </source>
</evidence>
<dbReference type="InterPro" id="IPR044751">
    <property type="entry name" value="Ion_transp-like_CBS"/>
</dbReference>
<feature type="transmembrane region" description="Helical" evidence="11">
    <location>
        <begin position="93"/>
        <end position="112"/>
    </location>
</feature>
<dbReference type="PANTHER" id="PTHR22777">
    <property type="entry name" value="HEMOLYSIN-RELATED"/>
    <property type="match status" value="1"/>
</dbReference>
<dbReference type="Pfam" id="PF01595">
    <property type="entry name" value="CNNM"/>
    <property type="match status" value="1"/>
</dbReference>
<evidence type="ECO:0000256" key="3">
    <source>
        <dbReference type="ARBA" id="ARBA00022475"/>
    </source>
</evidence>
<keyword evidence="3" id="KW-1003">Cell membrane</keyword>
<protein>
    <submittedName>
        <fullName evidence="14">Magnesium/cobalt efflux protein</fullName>
    </submittedName>
</protein>
<dbReference type="AlphaFoldDB" id="A0A0S2TBS7"/>
<evidence type="ECO:0000313" key="14">
    <source>
        <dbReference type="EMBL" id="ALP52613.1"/>
    </source>
</evidence>
<dbReference type="SMART" id="SM01091">
    <property type="entry name" value="CorC_HlyC"/>
    <property type="match status" value="1"/>
</dbReference>
<evidence type="ECO:0000256" key="9">
    <source>
        <dbReference type="PROSITE-ProRule" id="PRU00703"/>
    </source>
</evidence>
<dbReference type="NCBIfam" id="NF008604">
    <property type="entry name" value="PRK11573.1"/>
    <property type="match status" value="1"/>
</dbReference>
<comment type="similarity">
    <text evidence="2">Belongs to the UPF0053 family.</text>
</comment>
<evidence type="ECO:0000256" key="7">
    <source>
        <dbReference type="ARBA" id="ARBA00023122"/>
    </source>
</evidence>
<evidence type="ECO:0000256" key="11">
    <source>
        <dbReference type="SAM" id="Phobius"/>
    </source>
</evidence>
<dbReference type="InterPro" id="IPR005170">
    <property type="entry name" value="Transptr-assoc_dom"/>
</dbReference>
<dbReference type="InterPro" id="IPR046342">
    <property type="entry name" value="CBS_dom_sf"/>
</dbReference>
<dbReference type="PROSITE" id="PS51846">
    <property type="entry name" value="CNNM"/>
    <property type="match status" value="1"/>
</dbReference>
<keyword evidence="7 9" id="KW-0129">CBS domain</keyword>
<dbReference type="Proteomes" id="UP000055136">
    <property type="component" value="Chromosome"/>
</dbReference>
<keyword evidence="15" id="KW-1185">Reference proteome</keyword>
<sequence length="434" mass="47811">MQEIPLSFLGTTLFFLIVLSACFSASETAMMSLNRYKLRHLAQAGDPGALRAQQLLDRTDRLIGLILLGNNFVNILASSIATLIALRLMGEAGIAIATGILTFVILIFAEVAPKTLAALHPERVAFPASVVLKPLLTLSYPLVWLVNIIANTLLRLLGVPPQTDAMQQLSSEELRTVVNEAGALIPRQHQEMLISILDLEKVTVEDVMVPRNEIVGIDINEDDQSILKQLIHTEHTRLPVFRDNVEHVVGFVHARNALHVLAEGDFTKDKLLAICREPYFIPEGTSLNTQLLSFQREKRRIGFVVDEYGDIEGLVTLESILEEIVGEFTTDMAAAIKFVHPQEDGSFLVDGGAYVRELNRTMQWELPTDGPKTLNGLITEYLESIPEAGTSVLIAGYPIDIVQTSNNAIKTVRIHPESRRLSPIEATENGGATN</sequence>
<dbReference type="Gene3D" id="3.30.465.10">
    <property type="match status" value="1"/>
</dbReference>
<dbReference type="SUPFAM" id="SSF54631">
    <property type="entry name" value="CBS-domain pair"/>
    <property type="match status" value="1"/>
</dbReference>
<reference evidence="14" key="1">
    <citation type="submission" date="2015-10" db="EMBL/GenBank/DDBJ databases">
        <title>Description of Candidatus Tenderia electrophaga gen. nov, sp. nov., an Uncultivated Electroautotroph from a Biocathode Enrichment.</title>
        <authorList>
            <person name="Eddie B.J."/>
            <person name="Malanoski A.P."/>
            <person name="Wang Z."/>
            <person name="Hall R.J."/>
            <person name="Oh S.D."/>
            <person name="Heiner C."/>
            <person name="Lin B."/>
            <person name="Strycharz-Glaven S.M."/>
        </authorList>
    </citation>
    <scope>NUCLEOTIDE SEQUENCE [LARGE SCALE GENOMIC DNA]</scope>
    <source>
        <strain evidence="14">NRL1</strain>
    </source>
</reference>
<feature type="domain" description="CNNM transmembrane" evidence="13">
    <location>
        <begin position="2"/>
        <end position="191"/>
    </location>
</feature>
<dbReference type="InterPro" id="IPR002550">
    <property type="entry name" value="CNNM"/>
</dbReference>
<evidence type="ECO:0000256" key="4">
    <source>
        <dbReference type="ARBA" id="ARBA00022692"/>
    </source>
</evidence>
<dbReference type="SUPFAM" id="SSF56176">
    <property type="entry name" value="FAD-binding/transporter-associated domain-like"/>
    <property type="match status" value="1"/>
</dbReference>
<keyword evidence="5" id="KW-0677">Repeat</keyword>
<dbReference type="GO" id="GO:0005886">
    <property type="term" value="C:plasma membrane"/>
    <property type="evidence" value="ECO:0007669"/>
    <property type="project" value="UniProtKB-SubCell"/>
</dbReference>
<dbReference type="PANTHER" id="PTHR22777:SF32">
    <property type="entry name" value="UPF0053 INNER MEMBRANE PROTEIN YFJD"/>
    <property type="match status" value="1"/>
</dbReference>
<evidence type="ECO:0000256" key="10">
    <source>
        <dbReference type="PROSITE-ProRule" id="PRU01193"/>
    </source>
</evidence>
<proteinExistence type="inferred from homology"/>
<feature type="transmembrane region" description="Helical" evidence="11">
    <location>
        <begin position="62"/>
        <end position="86"/>
    </location>
</feature>
<evidence type="ECO:0000256" key="6">
    <source>
        <dbReference type="ARBA" id="ARBA00022989"/>
    </source>
</evidence>
<dbReference type="Gene3D" id="3.10.580.10">
    <property type="entry name" value="CBS-domain"/>
    <property type="match status" value="1"/>
</dbReference>
<keyword evidence="8 10" id="KW-0472">Membrane</keyword>
<dbReference type="CDD" id="cd04590">
    <property type="entry name" value="CBS_pair_CorC_HlyC_assoc"/>
    <property type="match status" value="1"/>
</dbReference>
<dbReference type="KEGG" id="tee:Tel_05325"/>
<dbReference type="InterPro" id="IPR036318">
    <property type="entry name" value="FAD-bd_PCMH-like_sf"/>
</dbReference>
<dbReference type="PROSITE" id="PS51371">
    <property type="entry name" value="CBS"/>
    <property type="match status" value="1"/>
</dbReference>
<name>A0A0S2TBS7_9GAMM</name>
<evidence type="ECO:0000259" key="13">
    <source>
        <dbReference type="PROSITE" id="PS51846"/>
    </source>
</evidence>
<accession>A0A0S2TBS7</accession>
<feature type="domain" description="CBS" evidence="12">
    <location>
        <begin position="274"/>
        <end position="332"/>
    </location>
</feature>
<organism evidence="14 15">
    <name type="scientific">Candidatus Tenderia electrophaga</name>
    <dbReference type="NCBI Taxonomy" id="1748243"/>
    <lineage>
        <taxon>Bacteria</taxon>
        <taxon>Pseudomonadati</taxon>
        <taxon>Pseudomonadota</taxon>
        <taxon>Gammaproteobacteria</taxon>
        <taxon>Candidatus Tenderiales</taxon>
        <taxon>Candidatus Tenderiaceae</taxon>
        <taxon>Candidatus Tenderia</taxon>
    </lineage>
</organism>
<gene>
    <name evidence="14" type="ORF">Tel_05325</name>
</gene>
<evidence type="ECO:0000259" key="12">
    <source>
        <dbReference type="PROSITE" id="PS51371"/>
    </source>
</evidence>
<dbReference type="EMBL" id="CP013099">
    <property type="protein sequence ID" value="ALP52613.1"/>
    <property type="molecule type" value="Genomic_DNA"/>
</dbReference>
<keyword evidence="6 10" id="KW-1133">Transmembrane helix</keyword>
<evidence type="ECO:0000256" key="5">
    <source>
        <dbReference type="ARBA" id="ARBA00022737"/>
    </source>
</evidence>